<evidence type="ECO:0000313" key="1">
    <source>
        <dbReference type="EMBL" id="RRT78799.1"/>
    </source>
</evidence>
<organism evidence="1 2">
    <name type="scientific">Ensete ventricosum</name>
    <name type="common">Abyssinian banana</name>
    <name type="synonym">Musa ensete</name>
    <dbReference type="NCBI Taxonomy" id="4639"/>
    <lineage>
        <taxon>Eukaryota</taxon>
        <taxon>Viridiplantae</taxon>
        <taxon>Streptophyta</taxon>
        <taxon>Embryophyta</taxon>
        <taxon>Tracheophyta</taxon>
        <taxon>Spermatophyta</taxon>
        <taxon>Magnoliopsida</taxon>
        <taxon>Liliopsida</taxon>
        <taxon>Zingiberales</taxon>
        <taxon>Musaceae</taxon>
        <taxon>Ensete</taxon>
    </lineage>
</organism>
<sequence>MAESYDGAVGAVVWREDMVRHVVLMARREGVEWRSMQTPLPRMLTTNNELLTGFGSTSLFFGSRLPSIKHSMTHMGLYDMLKKHYLCV</sequence>
<dbReference type="Proteomes" id="UP000287651">
    <property type="component" value="Unassembled WGS sequence"/>
</dbReference>
<reference evidence="1 2" key="1">
    <citation type="journal article" date="2014" name="Agronomy (Basel)">
        <title>A Draft Genome Sequence for Ensete ventricosum, the Drought-Tolerant Tree Against Hunger.</title>
        <authorList>
            <person name="Harrison J."/>
            <person name="Moore K.A."/>
            <person name="Paszkiewicz K."/>
            <person name="Jones T."/>
            <person name="Grant M."/>
            <person name="Ambacheew D."/>
            <person name="Muzemil S."/>
            <person name="Studholme D.J."/>
        </authorList>
    </citation>
    <scope>NUCLEOTIDE SEQUENCE [LARGE SCALE GENOMIC DNA]</scope>
</reference>
<gene>
    <name evidence="1" type="ORF">B296_00026536</name>
</gene>
<dbReference type="AlphaFoldDB" id="A0A427ARB9"/>
<name>A0A427ARB9_ENSVE</name>
<proteinExistence type="predicted"/>
<comment type="caution">
    <text evidence="1">The sequence shown here is derived from an EMBL/GenBank/DDBJ whole genome shotgun (WGS) entry which is preliminary data.</text>
</comment>
<dbReference type="EMBL" id="AMZH03001584">
    <property type="protein sequence ID" value="RRT78799.1"/>
    <property type="molecule type" value="Genomic_DNA"/>
</dbReference>
<evidence type="ECO:0000313" key="2">
    <source>
        <dbReference type="Proteomes" id="UP000287651"/>
    </source>
</evidence>
<accession>A0A427ARB9</accession>
<protein>
    <submittedName>
        <fullName evidence="1">Uncharacterized protein</fullName>
    </submittedName>
</protein>